<dbReference type="PROSITE" id="PS50931">
    <property type="entry name" value="HTH_LYSR"/>
    <property type="match status" value="1"/>
</dbReference>
<dbReference type="InterPro" id="IPR005119">
    <property type="entry name" value="LysR_subst-bd"/>
</dbReference>
<dbReference type="InterPro" id="IPR036390">
    <property type="entry name" value="WH_DNA-bd_sf"/>
</dbReference>
<organism evidence="7 8">
    <name type="scientific">Rubellimicrobium thermophilum DSM 16684</name>
    <dbReference type="NCBI Taxonomy" id="1123069"/>
    <lineage>
        <taxon>Bacteria</taxon>
        <taxon>Pseudomonadati</taxon>
        <taxon>Pseudomonadota</taxon>
        <taxon>Alphaproteobacteria</taxon>
        <taxon>Rhodobacterales</taxon>
        <taxon>Roseobacteraceae</taxon>
        <taxon>Rubellimicrobium</taxon>
    </lineage>
</organism>
<dbReference type="Pfam" id="PF03466">
    <property type="entry name" value="LysR_substrate"/>
    <property type="match status" value="1"/>
</dbReference>
<comment type="similarity">
    <text evidence="1">Belongs to the LysR transcriptional regulatory family.</text>
</comment>
<keyword evidence="2" id="KW-0805">Transcription regulation</keyword>
<sequence length="379" mass="40812">MPTLLLIVKDGYGHDTYRNRHVMDRLLRRGLRLAHLRLMAALLETGALGIAAAREGLTQPAASRLLAEIERLAGTPLHRREGRGLRLTPEGEALARRAARALAEIAAASREIAEMGAGVAGHVRIGSVTGPALDRVLPALRAARLAHPGITCEVEVAPSDPLAALLLEGRLDFALARPPEGREALFDHEPLEEEPVALVVRRGHALTRQPRIAPEALLDYDWVLPPQGALLRRTVLERLAALGLPAPKGRLATASFLLTLAMLRESNAIAPIARAVARRFAEGPETGMVTLPFDLGIVVPTYGLLTPRGGPADPGGGSHPGAGACPDRQPRPCHGICPRSGRGLMPRDGLERRLRRRQSARKRIPRSRGPDGHPLRPRQ</sequence>
<dbReference type="STRING" id="1123069.ruthe_02851"/>
<dbReference type="EMBL" id="AOLV01000033">
    <property type="protein sequence ID" value="EPX83227.1"/>
    <property type="molecule type" value="Genomic_DNA"/>
</dbReference>
<dbReference type="HOGENOM" id="CLU_039613_6_0_5"/>
<protein>
    <submittedName>
        <fullName evidence="7">Transcriptional regulator</fullName>
    </submittedName>
</protein>
<dbReference type="GO" id="GO:0003700">
    <property type="term" value="F:DNA-binding transcription factor activity"/>
    <property type="evidence" value="ECO:0007669"/>
    <property type="project" value="InterPro"/>
</dbReference>
<feature type="compositionally biased region" description="Basic and acidic residues" evidence="5">
    <location>
        <begin position="368"/>
        <end position="379"/>
    </location>
</feature>
<keyword evidence="8" id="KW-1185">Reference proteome</keyword>
<dbReference type="Gene3D" id="3.40.190.290">
    <property type="match status" value="1"/>
</dbReference>
<dbReference type="Pfam" id="PF00126">
    <property type="entry name" value="HTH_1"/>
    <property type="match status" value="1"/>
</dbReference>
<comment type="caution">
    <text evidence="7">The sequence shown here is derived from an EMBL/GenBank/DDBJ whole genome shotgun (WGS) entry which is preliminary data.</text>
</comment>
<feature type="domain" description="HTH lysR-type" evidence="6">
    <location>
        <begin position="31"/>
        <end position="88"/>
    </location>
</feature>
<dbReference type="PANTHER" id="PTHR30419">
    <property type="entry name" value="HTH-TYPE TRANSCRIPTIONAL REGULATOR YBHD"/>
    <property type="match status" value="1"/>
</dbReference>
<evidence type="ECO:0000313" key="8">
    <source>
        <dbReference type="Proteomes" id="UP000015346"/>
    </source>
</evidence>
<evidence type="ECO:0000256" key="2">
    <source>
        <dbReference type="ARBA" id="ARBA00023015"/>
    </source>
</evidence>
<feature type="compositionally biased region" description="Basic residues" evidence="5">
    <location>
        <begin position="353"/>
        <end position="366"/>
    </location>
</feature>
<dbReference type="PANTHER" id="PTHR30419:SF8">
    <property type="entry name" value="NITROGEN ASSIMILATION TRANSCRIPTIONAL ACTIVATOR-RELATED"/>
    <property type="match status" value="1"/>
</dbReference>
<evidence type="ECO:0000259" key="6">
    <source>
        <dbReference type="PROSITE" id="PS50931"/>
    </source>
</evidence>
<dbReference type="InterPro" id="IPR036388">
    <property type="entry name" value="WH-like_DNA-bd_sf"/>
</dbReference>
<dbReference type="InterPro" id="IPR000847">
    <property type="entry name" value="LysR_HTH_N"/>
</dbReference>
<dbReference type="Gene3D" id="1.10.10.10">
    <property type="entry name" value="Winged helix-like DNA-binding domain superfamily/Winged helix DNA-binding domain"/>
    <property type="match status" value="1"/>
</dbReference>
<gene>
    <name evidence="7" type="ORF">ruthe_02851</name>
</gene>
<dbReference type="SUPFAM" id="SSF53850">
    <property type="entry name" value="Periplasmic binding protein-like II"/>
    <property type="match status" value="1"/>
</dbReference>
<dbReference type="GO" id="GO:0003677">
    <property type="term" value="F:DNA binding"/>
    <property type="evidence" value="ECO:0007669"/>
    <property type="project" value="UniProtKB-KW"/>
</dbReference>
<evidence type="ECO:0000313" key="7">
    <source>
        <dbReference type="EMBL" id="EPX83227.1"/>
    </source>
</evidence>
<reference evidence="7 8" key="1">
    <citation type="journal article" date="2013" name="Stand. Genomic Sci.">
        <title>Genome sequence of the reddish-pigmented Rubellimicrobium thermophilum type strain (DSM 16684(T)), a member of the Roseobacter clade.</title>
        <authorList>
            <person name="Fiebig A."/>
            <person name="Riedel T."/>
            <person name="Gronow S."/>
            <person name="Petersen J."/>
            <person name="Klenk H.P."/>
            <person name="Goker M."/>
        </authorList>
    </citation>
    <scope>NUCLEOTIDE SEQUENCE [LARGE SCALE GENOMIC DNA]</scope>
    <source>
        <strain evidence="7 8">DSM 16684</strain>
    </source>
</reference>
<dbReference type="Proteomes" id="UP000015346">
    <property type="component" value="Unassembled WGS sequence"/>
</dbReference>
<dbReference type="AlphaFoldDB" id="S9QUG0"/>
<feature type="region of interest" description="Disordered" evidence="5">
    <location>
        <begin position="308"/>
        <end position="379"/>
    </location>
</feature>
<dbReference type="GO" id="GO:0005829">
    <property type="term" value="C:cytosol"/>
    <property type="evidence" value="ECO:0007669"/>
    <property type="project" value="TreeGrafter"/>
</dbReference>
<evidence type="ECO:0000256" key="1">
    <source>
        <dbReference type="ARBA" id="ARBA00009437"/>
    </source>
</evidence>
<name>S9QUG0_9RHOB</name>
<keyword evidence="3" id="KW-0238">DNA-binding</keyword>
<accession>S9QUG0</accession>
<keyword evidence="4" id="KW-0804">Transcription</keyword>
<evidence type="ECO:0000256" key="5">
    <source>
        <dbReference type="SAM" id="MobiDB-lite"/>
    </source>
</evidence>
<proteinExistence type="inferred from homology"/>
<evidence type="ECO:0000256" key="4">
    <source>
        <dbReference type="ARBA" id="ARBA00023163"/>
    </source>
</evidence>
<dbReference type="InterPro" id="IPR050950">
    <property type="entry name" value="HTH-type_LysR_regulators"/>
</dbReference>
<evidence type="ECO:0000256" key="3">
    <source>
        <dbReference type="ARBA" id="ARBA00023125"/>
    </source>
</evidence>
<dbReference type="SUPFAM" id="SSF46785">
    <property type="entry name" value="Winged helix' DNA-binding domain"/>
    <property type="match status" value="1"/>
</dbReference>